<keyword evidence="2" id="KW-0067">ATP-binding</keyword>
<evidence type="ECO:0000256" key="1">
    <source>
        <dbReference type="ARBA" id="ARBA00005898"/>
    </source>
</evidence>
<dbReference type="InterPro" id="IPR036615">
    <property type="entry name" value="Mur_ligase_C_dom_sf"/>
</dbReference>
<feature type="binding site" evidence="2">
    <location>
        <position position="29"/>
    </location>
    <ligand>
        <name>UDP-N-acetyl-alpha-D-muramoyl-L-alanyl-D-glutamate</name>
        <dbReference type="ChEBI" id="CHEBI:83900"/>
    </ligand>
</feature>
<comment type="cofactor">
    <cofactor evidence="2">
        <name>Mg(2+)</name>
        <dbReference type="ChEBI" id="CHEBI:18420"/>
    </cofactor>
</comment>
<feature type="domain" description="Mur ligase C-terminal" evidence="4">
    <location>
        <begin position="331"/>
        <end position="466"/>
    </location>
</feature>
<feature type="binding site" evidence="2">
    <location>
        <position position="464"/>
    </location>
    <ligand>
        <name>meso-2,6-diaminopimelate</name>
        <dbReference type="ChEBI" id="CHEBI:57791"/>
    </ligand>
</feature>
<dbReference type="InterPro" id="IPR036565">
    <property type="entry name" value="Mur-like_cat_sf"/>
</dbReference>
<protein>
    <recommendedName>
        <fullName evidence="2">UDP-N-acetylmuramoyl-L-alanyl-D-glutamate--2,6-diaminopimelate ligase</fullName>
        <ecNumber evidence="2">6.3.2.13</ecNumber>
    </recommendedName>
    <alternativeName>
        <fullName evidence="2">Meso-A2pm-adding enzyme</fullName>
    </alternativeName>
    <alternativeName>
        <fullName evidence="2">Meso-diaminopimelate-adding enzyme</fullName>
    </alternativeName>
    <alternativeName>
        <fullName evidence="2">UDP-MurNAc-L-Ala-D-Glu:meso-diaminopimelate ligase</fullName>
    </alternativeName>
    <alternativeName>
        <fullName evidence="2">UDP-MurNAc-tripeptide synthetase</fullName>
    </alternativeName>
    <alternativeName>
        <fullName evidence="2">UDP-N-acetylmuramyl-tripeptide synthetase</fullName>
    </alternativeName>
</protein>
<keyword evidence="7" id="KW-1185">Reference proteome</keyword>
<dbReference type="PANTHER" id="PTHR23135">
    <property type="entry name" value="MUR LIGASE FAMILY MEMBER"/>
    <property type="match status" value="1"/>
</dbReference>
<reference evidence="6" key="1">
    <citation type="submission" date="2023-03" db="EMBL/GenBank/DDBJ databases">
        <title>Chitinimonas shenzhenensis gen. nov., sp. nov., a novel member of family Burkholderiaceae isolated from activated sludge collected in Shen Zhen, China.</title>
        <authorList>
            <person name="Wang X."/>
        </authorList>
    </citation>
    <scope>NUCLEOTIDE SEQUENCE</scope>
    <source>
        <strain evidence="6">DQS-5</strain>
    </source>
</reference>
<dbReference type="PANTHER" id="PTHR23135:SF4">
    <property type="entry name" value="UDP-N-ACETYLMURAMOYL-L-ALANYL-D-GLUTAMATE--2,6-DIAMINOPIMELATE LIGASE MURE HOMOLOG, CHLOROPLASTIC"/>
    <property type="match status" value="1"/>
</dbReference>
<dbReference type="Proteomes" id="UP001172778">
    <property type="component" value="Unassembled WGS sequence"/>
</dbReference>
<feature type="binding site" evidence="2">
    <location>
        <begin position="154"/>
        <end position="155"/>
    </location>
    <ligand>
        <name>UDP-N-acetyl-alpha-D-muramoyl-L-alanyl-D-glutamate</name>
        <dbReference type="ChEBI" id="CHEBI:83900"/>
    </ligand>
</feature>
<dbReference type="InterPro" id="IPR035911">
    <property type="entry name" value="MurE/MurF_N"/>
</dbReference>
<comment type="caution">
    <text evidence="6">The sequence shown here is derived from an EMBL/GenBank/DDBJ whole genome shotgun (WGS) entry which is preliminary data.</text>
</comment>
<comment type="PTM">
    <text evidence="2">Carboxylation is probably crucial for Mg(2+) binding and, consequently, for the gamma-phosphate positioning of ATP.</text>
</comment>
<feature type="binding site" evidence="2">
    <location>
        <begin position="112"/>
        <end position="118"/>
    </location>
    <ligand>
        <name>ATP</name>
        <dbReference type="ChEBI" id="CHEBI:30616"/>
    </ligand>
</feature>
<comment type="subcellular location">
    <subcellularLocation>
        <location evidence="2 3">Cytoplasm</location>
    </subcellularLocation>
</comment>
<comment type="pathway">
    <text evidence="2 3">Cell wall biogenesis; peptidoglycan biosynthesis.</text>
</comment>
<dbReference type="Gene3D" id="3.40.1190.10">
    <property type="entry name" value="Mur-like, catalytic domain"/>
    <property type="match status" value="1"/>
</dbReference>
<organism evidence="6 7">
    <name type="scientific">Parachitinimonas caeni</name>
    <dbReference type="NCBI Taxonomy" id="3031301"/>
    <lineage>
        <taxon>Bacteria</taxon>
        <taxon>Pseudomonadati</taxon>
        <taxon>Pseudomonadota</taxon>
        <taxon>Betaproteobacteria</taxon>
        <taxon>Neisseriales</taxon>
        <taxon>Chitinibacteraceae</taxon>
        <taxon>Parachitinimonas</taxon>
    </lineage>
</organism>
<dbReference type="RefSeq" id="WP_284098746.1">
    <property type="nucleotide sequence ID" value="NZ_JARRAF010000001.1"/>
</dbReference>
<keyword evidence="2 3" id="KW-0133">Cell shape</keyword>
<proteinExistence type="inferred from homology"/>
<dbReference type="Pfam" id="PF08245">
    <property type="entry name" value="Mur_ligase_M"/>
    <property type="match status" value="1"/>
</dbReference>
<comment type="function">
    <text evidence="2">Catalyzes the addition of meso-diaminopimelic acid to the nucleotide precursor UDP-N-acetylmuramoyl-L-alanyl-D-glutamate (UMAG) in the biosynthesis of bacterial cell-wall peptidoglycan.</text>
</comment>
<feature type="binding site" evidence="2">
    <location>
        <position position="187"/>
    </location>
    <ligand>
        <name>UDP-N-acetyl-alpha-D-muramoyl-L-alanyl-D-glutamate</name>
        <dbReference type="ChEBI" id="CHEBI:83900"/>
    </ligand>
</feature>
<keyword evidence="2 6" id="KW-0436">Ligase</keyword>
<comment type="caution">
    <text evidence="2">Lacks conserved residue(s) required for the propagation of feature annotation.</text>
</comment>
<dbReference type="NCBIfam" id="NF001126">
    <property type="entry name" value="PRK00139.1-4"/>
    <property type="match status" value="1"/>
</dbReference>
<feature type="binding site" evidence="2">
    <location>
        <position position="468"/>
    </location>
    <ligand>
        <name>meso-2,6-diaminopimelate</name>
        <dbReference type="ChEBI" id="CHEBI:57791"/>
    </ligand>
</feature>
<dbReference type="NCBIfam" id="TIGR01085">
    <property type="entry name" value="murE"/>
    <property type="match status" value="1"/>
</dbReference>
<dbReference type="InterPro" id="IPR013221">
    <property type="entry name" value="Mur_ligase_cen"/>
</dbReference>
<dbReference type="Gene3D" id="3.40.1390.10">
    <property type="entry name" value="MurE/MurF, N-terminal domain"/>
    <property type="match status" value="1"/>
</dbReference>
<evidence type="ECO:0000259" key="5">
    <source>
        <dbReference type="Pfam" id="PF08245"/>
    </source>
</evidence>
<comment type="similarity">
    <text evidence="1 2">Belongs to the MurCDEF family. MurE subfamily.</text>
</comment>
<evidence type="ECO:0000256" key="2">
    <source>
        <dbReference type="HAMAP-Rule" id="MF_00208"/>
    </source>
</evidence>
<dbReference type="GO" id="GO:0008765">
    <property type="term" value="F:UDP-N-acetylmuramoylalanyl-D-glutamate-2,6-diaminopimelate ligase activity"/>
    <property type="evidence" value="ECO:0007669"/>
    <property type="project" value="UniProtKB-EC"/>
</dbReference>
<name>A0ABT7DQW2_9NEIS</name>
<sequence length="497" mass="53576">MKPADWQLPDYDWSQIDAMAGGSAVRADSRLVLPGDVFLACRGEHGDSRLHIADAIQRGARAVLWEQENFTWDASWNVPNLGLPQLRDGAGVVAAHLYGDPSQSMTVVGVTGTNGKTSTASWLAQCFNRQGGKAAFIGTTGYGFLDALTDASHTTPDPVRLQGLLAEYRKAGASHVAMEVSSHGLDQARAHGVAFDVAVFTNLTHDHLDYHGNFDAYADAKAKLFRWEGLKAAVVNLDDPFGAQMLAGSTAATKLGYGFNQGEIRARAYDCCDEGIRLTVDTPWGSASLDTHLIGRFNAYNLMGCLGALLASGISLEDAAAALSQVESAKGRMQRLGGWDQPMVVVDYSHTPDSLEKALSTLREILPVGGRLICVFGCGGDRDRTKRPLMGRIACRWADMVIITNDNPRSEEPKRIIDDIIAGVSGVDSSAEQTVNYSIDSDRGMAIHHAVQIAHPGDIVLIAGKGHEEYQEIKGVKTHFSDIETARHALAHKREGK</sequence>
<dbReference type="InterPro" id="IPR004101">
    <property type="entry name" value="Mur_ligase_C"/>
</dbReference>
<keyword evidence="2" id="KW-0460">Magnesium</keyword>
<feature type="domain" description="Mur ligase central" evidence="5">
    <location>
        <begin position="110"/>
        <end position="308"/>
    </location>
</feature>
<dbReference type="InterPro" id="IPR005761">
    <property type="entry name" value="UDP-N-AcMur-Glu-dNH2Pim_ligase"/>
</dbReference>
<keyword evidence="2 3" id="KW-0132">Cell division</keyword>
<dbReference type="EMBL" id="JARRAF010000001">
    <property type="protein sequence ID" value="MDK2122458.1"/>
    <property type="molecule type" value="Genomic_DNA"/>
</dbReference>
<accession>A0ABT7DQW2</accession>
<evidence type="ECO:0000259" key="4">
    <source>
        <dbReference type="Pfam" id="PF02875"/>
    </source>
</evidence>
<gene>
    <name evidence="2" type="primary">murE</name>
    <name evidence="6" type="ORF">PZA18_00170</name>
</gene>
<comment type="catalytic activity">
    <reaction evidence="2">
        <text>UDP-N-acetyl-alpha-D-muramoyl-L-alanyl-D-glutamate + meso-2,6-diaminopimelate + ATP = UDP-N-acetyl-alpha-D-muramoyl-L-alanyl-gamma-D-glutamyl-meso-2,6-diaminopimelate + ADP + phosphate + H(+)</text>
        <dbReference type="Rhea" id="RHEA:23676"/>
        <dbReference type="ChEBI" id="CHEBI:15378"/>
        <dbReference type="ChEBI" id="CHEBI:30616"/>
        <dbReference type="ChEBI" id="CHEBI:43474"/>
        <dbReference type="ChEBI" id="CHEBI:57791"/>
        <dbReference type="ChEBI" id="CHEBI:83900"/>
        <dbReference type="ChEBI" id="CHEBI:83905"/>
        <dbReference type="ChEBI" id="CHEBI:456216"/>
        <dbReference type="EC" id="6.3.2.13"/>
    </reaction>
</comment>
<feature type="binding site" evidence="2">
    <location>
        <begin position="406"/>
        <end position="409"/>
    </location>
    <ligand>
        <name>meso-2,6-diaminopimelate</name>
        <dbReference type="ChEBI" id="CHEBI:57791"/>
    </ligand>
</feature>
<dbReference type="Pfam" id="PF02875">
    <property type="entry name" value="Mur_ligase_C"/>
    <property type="match status" value="1"/>
</dbReference>
<evidence type="ECO:0000313" key="6">
    <source>
        <dbReference type="EMBL" id="MDK2122458.1"/>
    </source>
</evidence>
<dbReference type="EC" id="6.3.2.13" evidence="2"/>
<feature type="binding site" evidence="2">
    <location>
        <position position="189"/>
    </location>
    <ligand>
        <name>UDP-N-acetyl-alpha-D-muramoyl-L-alanyl-D-glutamate</name>
        <dbReference type="ChEBI" id="CHEBI:83900"/>
    </ligand>
</feature>
<dbReference type="SUPFAM" id="SSF63418">
    <property type="entry name" value="MurE/MurF N-terminal domain"/>
    <property type="match status" value="1"/>
</dbReference>
<dbReference type="Gene3D" id="3.90.190.20">
    <property type="entry name" value="Mur ligase, C-terminal domain"/>
    <property type="match status" value="1"/>
</dbReference>
<keyword evidence="2 3" id="KW-0131">Cell cycle</keyword>
<dbReference type="NCBIfam" id="NF001124">
    <property type="entry name" value="PRK00139.1-2"/>
    <property type="match status" value="1"/>
</dbReference>
<feature type="short sequence motif" description="Meso-diaminopimelate recognition motif" evidence="2">
    <location>
        <begin position="406"/>
        <end position="409"/>
    </location>
</feature>
<feature type="binding site" evidence="2">
    <location>
        <position position="382"/>
    </location>
    <ligand>
        <name>meso-2,6-diaminopimelate</name>
        <dbReference type="ChEBI" id="CHEBI:57791"/>
    </ligand>
</feature>
<feature type="modified residue" description="N6-carboxylysine" evidence="2">
    <location>
        <position position="221"/>
    </location>
</feature>
<dbReference type="SUPFAM" id="SSF53623">
    <property type="entry name" value="MurD-like peptide ligases, catalytic domain"/>
    <property type="match status" value="1"/>
</dbReference>
<keyword evidence="2" id="KW-0547">Nucleotide-binding</keyword>
<dbReference type="HAMAP" id="MF_00208">
    <property type="entry name" value="MurE"/>
    <property type="match status" value="1"/>
</dbReference>
<evidence type="ECO:0000313" key="7">
    <source>
        <dbReference type="Proteomes" id="UP001172778"/>
    </source>
</evidence>
<evidence type="ECO:0000256" key="3">
    <source>
        <dbReference type="RuleBase" id="RU004135"/>
    </source>
</evidence>
<feature type="binding site" evidence="2">
    <location>
        <position position="181"/>
    </location>
    <ligand>
        <name>UDP-N-acetyl-alpha-D-muramoyl-L-alanyl-D-glutamate</name>
        <dbReference type="ChEBI" id="CHEBI:83900"/>
    </ligand>
</feature>
<keyword evidence="2 3" id="KW-0573">Peptidoglycan synthesis</keyword>
<keyword evidence="2" id="KW-0963">Cytoplasm</keyword>
<dbReference type="SUPFAM" id="SSF53244">
    <property type="entry name" value="MurD-like peptide ligases, peptide-binding domain"/>
    <property type="match status" value="1"/>
</dbReference>
<keyword evidence="2 3" id="KW-0961">Cell wall biogenesis/degradation</keyword>